<keyword evidence="5" id="KW-0143">Chaperone</keyword>
<feature type="region of interest" description="Disordered" evidence="8">
    <location>
        <begin position="439"/>
        <end position="489"/>
    </location>
</feature>
<sequence>MSSSKVKKAAKPPALSMQEIQQNYSRLQGDLSSLANKIGELEQEAEEHSLVLTTLDEALAEEPDRKCFRLVGGVLVERTVKDVVPALQTNRDGIRKVIAGLTDQYKGKEEEFETFKQDYNIRPTSHLSQLLPLPSVAPILAMVAFNRGSSSSSKPMEGPLVTVLQGVGEHVVSFPGRSQYGGEAGGGTAACGLAALNCARIILARERDGLKDVALLQEMLRKETLEDVLRICLRWSSTAHLDVDEIAKAPIFQKTLTPLWSQYAQPGLKQFLDMLIRLQNTATHSAALVLTRPPEIVCILKIVTERKNVWVLFDSHPRHKHPDGGAFIFYPSLEAIADYLADLFKFDPHLLADPALQWQAQLLANFCGHAFMLKDSLAGANDLQEAVLESSLEVLALKAEVTELKRTNGLLQAQLDHSSDENANLQDQVVALRHTSRLPSQPYASSVGSFPNVWRPVTSPKPTPLASSSKSQSTQIKALPSPPLKVAASPKGKMVMRTVDEKDDDDFVFATRIQLEWQDEEEGHDDSVLLAAQKQKEYEEEDRSLRAQMQDLQQVVPATFTCSVCMDEHSEYMIARVDPCGHEFCRDCVRGYLKAKLGEHRYPILCPVCSTDRDKTDPGTLSTLLVQQIGLSEEEFALFTEMELSAFSILLHCRK</sequence>
<dbReference type="PROSITE" id="PS00518">
    <property type="entry name" value="ZF_RING_1"/>
    <property type="match status" value="1"/>
</dbReference>
<dbReference type="InterPro" id="IPR027235">
    <property type="entry name" value="PFD2"/>
</dbReference>
<dbReference type="FunFam" id="1.10.287.370:FF:000002">
    <property type="entry name" value="Prefoldin subunit 2"/>
    <property type="match status" value="1"/>
</dbReference>
<dbReference type="InterPro" id="IPR013083">
    <property type="entry name" value="Znf_RING/FYVE/PHD"/>
</dbReference>
<evidence type="ECO:0000256" key="8">
    <source>
        <dbReference type="SAM" id="MobiDB-lite"/>
    </source>
</evidence>
<evidence type="ECO:0000259" key="9">
    <source>
        <dbReference type="PROSITE" id="PS50089"/>
    </source>
</evidence>
<dbReference type="Gene3D" id="3.30.40.10">
    <property type="entry name" value="Zinc/RING finger domain, C3HC4 (zinc finger)"/>
    <property type="match status" value="1"/>
</dbReference>
<dbReference type="AlphaFoldDB" id="A0A4R0RKB2"/>
<gene>
    <name evidence="10" type="ORF">EIP91_012269</name>
</gene>
<dbReference type="SUPFAM" id="SSF57850">
    <property type="entry name" value="RING/U-box"/>
    <property type="match status" value="1"/>
</dbReference>
<feature type="compositionally biased region" description="Polar residues" evidence="8">
    <location>
        <begin position="439"/>
        <end position="449"/>
    </location>
</feature>
<feature type="coiled-coil region" evidence="7">
    <location>
        <begin position="17"/>
        <end position="51"/>
    </location>
</feature>
<dbReference type="OrthoDB" id="1431934at2759"/>
<evidence type="ECO:0000256" key="7">
    <source>
        <dbReference type="SAM" id="Coils"/>
    </source>
</evidence>
<comment type="similarity">
    <text evidence="1">Belongs to the prefoldin subunit beta family.</text>
</comment>
<keyword evidence="11" id="KW-1185">Reference proteome</keyword>
<keyword evidence="3 6" id="KW-0863">Zinc-finger</keyword>
<name>A0A4R0RKB2_9APHY</name>
<organism evidence="10 11">
    <name type="scientific">Steccherinum ochraceum</name>
    <dbReference type="NCBI Taxonomy" id="92696"/>
    <lineage>
        <taxon>Eukaryota</taxon>
        <taxon>Fungi</taxon>
        <taxon>Dikarya</taxon>
        <taxon>Basidiomycota</taxon>
        <taxon>Agaricomycotina</taxon>
        <taxon>Agaricomycetes</taxon>
        <taxon>Polyporales</taxon>
        <taxon>Steccherinaceae</taxon>
        <taxon>Steccherinum</taxon>
    </lineage>
</organism>
<evidence type="ECO:0000313" key="10">
    <source>
        <dbReference type="EMBL" id="TCD67572.1"/>
    </source>
</evidence>
<keyword evidence="7" id="KW-0175">Coiled coil</keyword>
<evidence type="ECO:0000256" key="3">
    <source>
        <dbReference type="ARBA" id="ARBA00022771"/>
    </source>
</evidence>
<dbReference type="SMART" id="SM00184">
    <property type="entry name" value="RING"/>
    <property type="match status" value="1"/>
</dbReference>
<keyword evidence="2" id="KW-0479">Metal-binding</keyword>
<dbReference type="STRING" id="92696.A0A4R0RKB2"/>
<proteinExistence type="inferred from homology"/>
<protein>
    <recommendedName>
        <fullName evidence="9">RING-type domain-containing protein</fullName>
    </recommendedName>
</protein>
<dbReference type="InterPro" id="IPR001841">
    <property type="entry name" value="Znf_RING"/>
</dbReference>
<accession>A0A4R0RKB2</accession>
<dbReference type="EMBL" id="RWJN01000093">
    <property type="protein sequence ID" value="TCD67572.1"/>
    <property type="molecule type" value="Genomic_DNA"/>
</dbReference>
<evidence type="ECO:0000256" key="1">
    <source>
        <dbReference type="ARBA" id="ARBA00008045"/>
    </source>
</evidence>
<dbReference type="GO" id="GO:0051082">
    <property type="term" value="F:unfolded protein binding"/>
    <property type="evidence" value="ECO:0007669"/>
    <property type="project" value="InterPro"/>
</dbReference>
<evidence type="ECO:0000313" key="11">
    <source>
        <dbReference type="Proteomes" id="UP000292702"/>
    </source>
</evidence>
<dbReference type="InterPro" id="IPR017907">
    <property type="entry name" value="Znf_RING_CS"/>
</dbReference>
<dbReference type="Pfam" id="PF01920">
    <property type="entry name" value="Prefoldin_2"/>
    <property type="match status" value="1"/>
</dbReference>
<evidence type="ECO:0000256" key="4">
    <source>
        <dbReference type="ARBA" id="ARBA00022833"/>
    </source>
</evidence>
<dbReference type="PROSITE" id="PS50089">
    <property type="entry name" value="ZF_RING_2"/>
    <property type="match status" value="1"/>
</dbReference>
<keyword evidence="4" id="KW-0862">Zinc</keyword>
<evidence type="ECO:0000256" key="6">
    <source>
        <dbReference type="PROSITE-ProRule" id="PRU00175"/>
    </source>
</evidence>
<dbReference type="Pfam" id="PF00097">
    <property type="entry name" value="zf-C3HC4"/>
    <property type="match status" value="1"/>
</dbReference>
<dbReference type="InterPro" id="IPR002777">
    <property type="entry name" value="PFD_beta-like"/>
</dbReference>
<comment type="caution">
    <text evidence="10">The sequence shown here is derived from an EMBL/GenBank/DDBJ whole genome shotgun (WGS) entry which is preliminary data.</text>
</comment>
<feature type="domain" description="RING-type" evidence="9">
    <location>
        <begin position="562"/>
        <end position="610"/>
    </location>
</feature>
<dbReference type="InterPro" id="IPR009053">
    <property type="entry name" value="Prefoldin"/>
</dbReference>
<dbReference type="GO" id="GO:0008270">
    <property type="term" value="F:zinc ion binding"/>
    <property type="evidence" value="ECO:0007669"/>
    <property type="project" value="UniProtKB-KW"/>
</dbReference>
<dbReference type="GO" id="GO:0006457">
    <property type="term" value="P:protein folding"/>
    <property type="evidence" value="ECO:0007669"/>
    <property type="project" value="InterPro"/>
</dbReference>
<dbReference type="InterPro" id="IPR018957">
    <property type="entry name" value="Znf_C3HC4_RING-type"/>
</dbReference>
<dbReference type="Proteomes" id="UP000292702">
    <property type="component" value="Unassembled WGS sequence"/>
</dbReference>
<dbReference type="SUPFAM" id="SSF46579">
    <property type="entry name" value="Prefoldin"/>
    <property type="match status" value="1"/>
</dbReference>
<evidence type="ECO:0000256" key="5">
    <source>
        <dbReference type="ARBA" id="ARBA00023186"/>
    </source>
</evidence>
<reference evidence="10 11" key="1">
    <citation type="submission" date="2018-11" db="EMBL/GenBank/DDBJ databases">
        <title>Genome assembly of Steccherinum ochraceum LE-BIN_3174, the white-rot fungus of the Steccherinaceae family (The Residual Polyporoid clade, Polyporales, Basidiomycota).</title>
        <authorList>
            <person name="Fedorova T.V."/>
            <person name="Glazunova O.A."/>
            <person name="Landesman E.O."/>
            <person name="Moiseenko K.V."/>
            <person name="Psurtseva N.V."/>
            <person name="Savinova O.S."/>
            <person name="Shakhova N.V."/>
            <person name="Tyazhelova T.V."/>
            <person name="Vasina D.V."/>
        </authorList>
    </citation>
    <scope>NUCLEOTIDE SEQUENCE [LARGE SCALE GENOMIC DNA]</scope>
    <source>
        <strain evidence="10 11">LE-BIN_3174</strain>
    </source>
</reference>
<dbReference type="PANTHER" id="PTHR13303">
    <property type="entry name" value="PREFOLDIN SUBUNIT 2"/>
    <property type="match status" value="1"/>
</dbReference>
<dbReference type="Gene3D" id="1.10.287.370">
    <property type="match status" value="1"/>
</dbReference>
<dbReference type="CDD" id="cd23163">
    <property type="entry name" value="Prefoldin_2"/>
    <property type="match status" value="1"/>
</dbReference>
<feature type="compositionally biased region" description="Polar residues" evidence="8">
    <location>
        <begin position="465"/>
        <end position="476"/>
    </location>
</feature>
<dbReference type="GO" id="GO:0016272">
    <property type="term" value="C:prefoldin complex"/>
    <property type="evidence" value="ECO:0007669"/>
    <property type="project" value="InterPro"/>
</dbReference>
<evidence type="ECO:0000256" key="2">
    <source>
        <dbReference type="ARBA" id="ARBA00022723"/>
    </source>
</evidence>